<evidence type="ECO:0000313" key="2">
    <source>
        <dbReference type="EMBL" id="TYT75097.1"/>
    </source>
</evidence>
<feature type="domain" description="Solute-binding protein family 3/N-terminal" evidence="1">
    <location>
        <begin position="86"/>
        <end position="317"/>
    </location>
</feature>
<dbReference type="Gene3D" id="3.40.190.10">
    <property type="entry name" value="Periplasmic binding protein-like II"/>
    <property type="match status" value="2"/>
</dbReference>
<name>A0A5Q4VFE0_9BACT</name>
<dbReference type="AlphaFoldDB" id="A0A5Q4VFE0"/>
<dbReference type="SMART" id="SM00062">
    <property type="entry name" value="PBPb"/>
    <property type="match status" value="1"/>
</dbReference>
<dbReference type="PANTHER" id="PTHR38834">
    <property type="entry name" value="PERIPLASMIC SUBSTRATE BINDING PROTEIN FAMILY 3"/>
    <property type="match status" value="1"/>
</dbReference>
<sequence>MIPAQLLSFILLTKNNVHSIIATRNHFFYLQYPSPHPEKYRPACQRQSIRISHQPIPTGGFPMKRITLCLLTLFLLAGFGTATARSLKVVTDEWPPYEFKAGQPGNEYVSGFATEVILAVLKNIGAEIDGRITQYPWARAERMVIDGTADLLYTATYSNQRAAITHYATESLMDSSWSFFIRKEDKGRINFNSFEDFRNKKIGVVRGYTYTPELWEFMRDAKNFEEVTNDDFNIQKLAAGRIDTTIMDYGNGLYLLQNMGLSDKIVPLEKPISVTALYVVFSKNTVEKDFVDRFSAELKKFKATEAYQEIFKKYFGG</sequence>
<evidence type="ECO:0000259" key="1">
    <source>
        <dbReference type="SMART" id="SM00062"/>
    </source>
</evidence>
<dbReference type="InterPro" id="IPR001638">
    <property type="entry name" value="Solute-binding_3/MltF_N"/>
</dbReference>
<gene>
    <name evidence="2" type="ORF">FIM25_06810</name>
</gene>
<proteinExistence type="predicted"/>
<dbReference type="EMBL" id="VDMB01000006">
    <property type="protein sequence ID" value="TYT75097.1"/>
    <property type="molecule type" value="Genomic_DNA"/>
</dbReference>
<dbReference type="Pfam" id="PF00497">
    <property type="entry name" value="SBP_bac_3"/>
    <property type="match status" value="1"/>
</dbReference>
<keyword evidence="3" id="KW-1185">Reference proteome</keyword>
<accession>A0A5Q4VFE0</accession>
<dbReference type="SUPFAM" id="SSF53850">
    <property type="entry name" value="Periplasmic binding protein-like II"/>
    <property type="match status" value="1"/>
</dbReference>
<organism evidence="2 3">
    <name type="scientific">Desulfobotulus mexicanus</name>
    <dbReference type="NCBI Taxonomy" id="2586642"/>
    <lineage>
        <taxon>Bacteria</taxon>
        <taxon>Pseudomonadati</taxon>
        <taxon>Thermodesulfobacteriota</taxon>
        <taxon>Desulfobacteria</taxon>
        <taxon>Desulfobacterales</taxon>
        <taxon>Desulfobacteraceae</taxon>
        <taxon>Desulfobotulus</taxon>
    </lineage>
</organism>
<dbReference type="Proteomes" id="UP000321899">
    <property type="component" value="Unassembled WGS sequence"/>
</dbReference>
<protein>
    <submittedName>
        <fullName evidence="2">Amino acid ABC transporter substrate-binding protein</fullName>
    </submittedName>
</protein>
<dbReference type="OrthoDB" id="5455658at2"/>
<comment type="caution">
    <text evidence="2">The sequence shown here is derived from an EMBL/GenBank/DDBJ whole genome shotgun (WGS) entry which is preliminary data.</text>
</comment>
<reference evidence="2 3" key="1">
    <citation type="submission" date="2019-06" db="EMBL/GenBank/DDBJ databases">
        <title>Desulfobotulus mexicanus sp. nov., a novel sulfate-reducing bacterium isolated from the sediment of an alkaline crater lake in Mexico.</title>
        <authorList>
            <person name="Hirschler-Rea A."/>
        </authorList>
    </citation>
    <scope>NUCLEOTIDE SEQUENCE [LARGE SCALE GENOMIC DNA]</scope>
    <source>
        <strain evidence="2 3">PAR22N</strain>
    </source>
</reference>
<dbReference type="PANTHER" id="PTHR38834:SF3">
    <property type="entry name" value="SOLUTE-BINDING PROTEIN FAMILY 3_N-TERMINAL DOMAIN-CONTAINING PROTEIN"/>
    <property type="match status" value="1"/>
</dbReference>
<evidence type="ECO:0000313" key="3">
    <source>
        <dbReference type="Proteomes" id="UP000321899"/>
    </source>
</evidence>